<dbReference type="Proteomes" id="UP000410492">
    <property type="component" value="Unassembled WGS sequence"/>
</dbReference>
<dbReference type="EMBL" id="CAACVG010003468">
    <property type="protein sequence ID" value="VEN37538.1"/>
    <property type="molecule type" value="Genomic_DNA"/>
</dbReference>
<dbReference type="AlphaFoldDB" id="A0A653BPL0"/>
<feature type="non-terminal residue" evidence="1">
    <location>
        <position position="46"/>
    </location>
</feature>
<evidence type="ECO:0000313" key="1">
    <source>
        <dbReference type="EMBL" id="VEN37538.1"/>
    </source>
</evidence>
<protein>
    <submittedName>
        <fullName evidence="1">Uncharacterized protein</fullName>
    </submittedName>
</protein>
<name>A0A653BPL0_CALMS</name>
<proteinExistence type="predicted"/>
<reference evidence="1 2" key="1">
    <citation type="submission" date="2019-01" db="EMBL/GenBank/DDBJ databases">
        <authorList>
            <person name="Sayadi A."/>
        </authorList>
    </citation>
    <scope>NUCLEOTIDE SEQUENCE [LARGE SCALE GENOMIC DNA]</scope>
</reference>
<evidence type="ECO:0000313" key="2">
    <source>
        <dbReference type="Proteomes" id="UP000410492"/>
    </source>
</evidence>
<keyword evidence="2" id="KW-1185">Reference proteome</keyword>
<organism evidence="1 2">
    <name type="scientific">Callosobruchus maculatus</name>
    <name type="common">Southern cowpea weevil</name>
    <name type="synonym">Pulse bruchid</name>
    <dbReference type="NCBI Taxonomy" id="64391"/>
    <lineage>
        <taxon>Eukaryota</taxon>
        <taxon>Metazoa</taxon>
        <taxon>Ecdysozoa</taxon>
        <taxon>Arthropoda</taxon>
        <taxon>Hexapoda</taxon>
        <taxon>Insecta</taxon>
        <taxon>Pterygota</taxon>
        <taxon>Neoptera</taxon>
        <taxon>Endopterygota</taxon>
        <taxon>Coleoptera</taxon>
        <taxon>Polyphaga</taxon>
        <taxon>Cucujiformia</taxon>
        <taxon>Chrysomeloidea</taxon>
        <taxon>Chrysomelidae</taxon>
        <taxon>Bruchinae</taxon>
        <taxon>Bruchini</taxon>
        <taxon>Callosobruchus</taxon>
    </lineage>
</organism>
<gene>
    <name evidence="1" type="ORF">CALMAC_LOCUS2754</name>
</gene>
<sequence>MNSMTVLTVFLEEASRLVVLLDGPMVSVYFSQHAVSGLYTDSSPTS</sequence>
<accession>A0A653BPL0</accession>